<dbReference type="AlphaFoldDB" id="A0A1L3FN32"/>
<reference evidence="1 3" key="1">
    <citation type="submission" date="2016-11" db="EMBL/GenBank/DDBJ databases">
        <title>Complete Genome Sequence of Bradyrhizobium sp. strain J5, an isolated from soybean nodule in Hokkaido.</title>
        <authorList>
            <person name="Kanehara K."/>
        </authorList>
    </citation>
    <scope>NUCLEOTIDE SEQUENCE [LARGE SCALE GENOMIC DNA]</scope>
    <source>
        <strain evidence="1 3">J5</strain>
    </source>
</reference>
<name>A0A1L3FN32_BRAJP</name>
<dbReference type="Proteomes" id="UP001549291">
    <property type="component" value="Unassembled WGS sequence"/>
</dbReference>
<protein>
    <submittedName>
        <fullName evidence="1">Uncharacterized protein</fullName>
    </submittedName>
</protein>
<evidence type="ECO:0000313" key="1">
    <source>
        <dbReference type="EMBL" id="APG14757.1"/>
    </source>
</evidence>
<accession>A0A1L3FN32</accession>
<reference evidence="2 4" key="2">
    <citation type="submission" date="2024-06" db="EMBL/GenBank/DDBJ databases">
        <title>Genomic Encyclopedia of Type Strains, Phase V (KMG-V): Genome sequencing to study the core and pangenomes of soil and plant-associated prokaryotes.</title>
        <authorList>
            <person name="Whitman W."/>
        </authorList>
    </citation>
    <scope>NUCLEOTIDE SEQUENCE [LARGE SCALE GENOMIC DNA]</scope>
    <source>
        <strain evidence="2 4">USDA 160</strain>
    </source>
</reference>
<sequence length="53" mass="6536">MIDIYRFCGWCVVEWFRKAGPRIAEVDLLRDNVLYVEFRAIREAKERACERRW</sequence>
<evidence type="ECO:0000313" key="2">
    <source>
        <dbReference type="EMBL" id="MET4724694.1"/>
    </source>
</evidence>
<gene>
    <name evidence="2" type="ORF">ABIF63_008800</name>
    <name evidence="1" type="ORF">BKD09_41045</name>
</gene>
<keyword evidence="4" id="KW-1185">Reference proteome</keyword>
<evidence type="ECO:0000313" key="4">
    <source>
        <dbReference type="Proteomes" id="UP001549291"/>
    </source>
</evidence>
<evidence type="ECO:0000313" key="3">
    <source>
        <dbReference type="Proteomes" id="UP000181962"/>
    </source>
</evidence>
<dbReference type="RefSeq" id="WP_014497793.1">
    <property type="nucleotide sequence ID" value="NZ_CP017637.1"/>
</dbReference>
<dbReference type="Proteomes" id="UP000181962">
    <property type="component" value="Chromosome"/>
</dbReference>
<dbReference type="GeneID" id="92969594"/>
<proteinExistence type="predicted"/>
<organism evidence="1 3">
    <name type="scientific">Bradyrhizobium japonicum</name>
    <dbReference type="NCBI Taxonomy" id="375"/>
    <lineage>
        <taxon>Bacteria</taxon>
        <taxon>Pseudomonadati</taxon>
        <taxon>Pseudomonadota</taxon>
        <taxon>Alphaproteobacteria</taxon>
        <taxon>Hyphomicrobiales</taxon>
        <taxon>Nitrobacteraceae</taxon>
        <taxon>Bradyrhizobium</taxon>
    </lineage>
</organism>
<dbReference type="EMBL" id="JBEPTQ010000002">
    <property type="protein sequence ID" value="MET4724694.1"/>
    <property type="molecule type" value="Genomic_DNA"/>
</dbReference>
<dbReference type="EMBL" id="CP017637">
    <property type="protein sequence ID" value="APG14757.1"/>
    <property type="molecule type" value="Genomic_DNA"/>
</dbReference>